<dbReference type="InterPro" id="IPR029052">
    <property type="entry name" value="Metallo-depent_PP-like"/>
</dbReference>
<dbReference type="Proteomes" id="UP000199668">
    <property type="component" value="Unassembled WGS sequence"/>
</dbReference>
<dbReference type="Gene3D" id="3.60.21.10">
    <property type="match status" value="1"/>
</dbReference>
<feature type="domain" description="Calcineurin-like phosphoesterase" evidence="1">
    <location>
        <begin position="4"/>
        <end position="197"/>
    </location>
</feature>
<name>A0A1I4IJG0_9BACI</name>
<keyword evidence="3" id="KW-1185">Reference proteome</keyword>
<accession>A0A1I4IJG0</accession>
<dbReference type="CDD" id="cd07423">
    <property type="entry name" value="MPP_Prp_like"/>
    <property type="match status" value="1"/>
</dbReference>
<dbReference type="PANTHER" id="PTHR42850">
    <property type="entry name" value="METALLOPHOSPHOESTERASE"/>
    <property type="match status" value="1"/>
</dbReference>
<dbReference type="PANTHER" id="PTHR42850:SF7">
    <property type="entry name" value="BIS(5'-NUCLEOSYL)-TETRAPHOSPHATASE PRPE [ASYMMETRICAL]"/>
    <property type="match status" value="1"/>
</dbReference>
<evidence type="ECO:0000313" key="2">
    <source>
        <dbReference type="EMBL" id="SFL54502.1"/>
    </source>
</evidence>
<dbReference type="SUPFAM" id="SSF56300">
    <property type="entry name" value="Metallo-dependent phosphatases"/>
    <property type="match status" value="1"/>
</dbReference>
<evidence type="ECO:0000313" key="3">
    <source>
        <dbReference type="Proteomes" id="UP000199668"/>
    </source>
</evidence>
<dbReference type="OrthoDB" id="9807890at2"/>
<dbReference type="EMBL" id="FOTY01000002">
    <property type="protein sequence ID" value="SFL54502.1"/>
    <property type="molecule type" value="Genomic_DNA"/>
</dbReference>
<dbReference type="RefSeq" id="WP_090925366.1">
    <property type="nucleotide sequence ID" value="NZ_FOTY01000002.1"/>
</dbReference>
<dbReference type="NCBIfam" id="NF010148">
    <property type="entry name" value="PRK13625.1"/>
    <property type="match status" value="1"/>
</dbReference>
<protein>
    <submittedName>
        <fullName evidence="2">Protein phosphatase</fullName>
    </submittedName>
</protein>
<dbReference type="AlphaFoldDB" id="A0A1I4IJG0"/>
<dbReference type="Pfam" id="PF00149">
    <property type="entry name" value="Metallophos"/>
    <property type="match status" value="1"/>
</dbReference>
<dbReference type="InterPro" id="IPR050126">
    <property type="entry name" value="Ap4A_hydrolase"/>
</dbReference>
<gene>
    <name evidence="2" type="ORF">SAMN04488054_10286</name>
</gene>
<dbReference type="GO" id="GO:0005737">
    <property type="term" value="C:cytoplasm"/>
    <property type="evidence" value="ECO:0007669"/>
    <property type="project" value="TreeGrafter"/>
</dbReference>
<organism evidence="2 3">
    <name type="scientific">Salibacterium qingdaonense</name>
    <dbReference type="NCBI Taxonomy" id="266892"/>
    <lineage>
        <taxon>Bacteria</taxon>
        <taxon>Bacillati</taxon>
        <taxon>Bacillota</taxon>
        <taxon>Bacilli</taxon>
        <taxon>Bacillales</taxon>
        <taxon>Bacillaceae</taxon>
    </lineage>
</organism>
<evidence type="ECO:0000259" key="1">
    <source>
        <dbReference type="Pfam" id="PF00149"/>
    </source>
</evidence>
<dbReference type="STRING" id="266892.SAMN04488054_10286"/>
<dbReference type="GO" id="GO:0016791">
    <property type="term" value="F:phosphatase activity"/>
    <property type="evidence" value="ECO:0007669"/>
    <property type="project" value="TreeGrafter"/>
</dbReference>
<reference evidence="2 3" key="1">
    <citation type="submission" date="2016-10" db="EMBL/GenBank/DDBJ databases">
        <authorList>
            <person name="de Groot N.N."/>
        </authorList>
    </citation>
    <scope>NUCLEOTIDE SEQUENCE [LARGE SCALE GENOMIC DNA]</scope>
    <source>
        <strain evidence="2 3">CGMCC 1.6134</strain>
    </source>
</reference>
<dbReference type="InterPro" id="IPR004843">
    <property type="entry name" value="Calcineurin-like_PHP"/>
</dbReference>
<proteinExistence type="predicted"/>
<sequence>METFDFIGDVHGCYKELTAWFHKAGYKKNGDSYLHPDGRIPVFIGDLTDRGPDSAGVIQLVAAMVEKGAALYIPGNHCDKLYRYMLGRPVQITGGMDTTIEELNALSLETSKSIQNKFIHLFKDAPLYLPLDQERIVAAHAGILEKYIGQSGKSVKTFVLYGDITGEKKEDGTPVRRDWAAHYNGKRLIVYGHTPVPEPRKLNNTVNIDTGCVFGGHLTGLHYPEMTYTQVLSSMPYIPEKFRMFPDIPL</sequence>
<dbReference type="InterPro" id="IPR041780">
    <property type="entry name" value="MPP_PrpE-like"/>
</dbReference>